<name>A0ABU6J3W3_9BURK</name>
<keyword evidence="5" id="KW-1185">Reference proteome</keyword>
<dbReference type="Proteomes" id="UP001352263">
    <property type="component" value="Unassembled WGS sequence"/>
</dbReference>
<proteinExistence type="inferred from homology"/>
<evidence type="ECO:0000256" key="1">
    <source>
        <dbReference type="ARBA" id="ARBA00010062"/>
    </source>
</evidence>
<organism evidence="4 5">
    <name type="scientific">Noviherbaspirillum album</name>
    <dbReference type="NCBI Taxonomy" id="3080276"/>
    <lineage>
        <taxon>Bacteria</taxon>
        <taxon>Pseudomonadati</taxon>
        <taxon>Pseudomonadota</taxon>
        <taxon>Betaproteobacteria</taxon>
        <taxon>Burkholderiales</taxon>
        <taxon>Oxalobacteraceae</taxon>
        <taxon>Noviherbaspirillum</taxon>
    </lineage>
</organism>
<gene>
    <name evidence="4" type="ORF">RY831_04155</name>
</gene>
<dbReference type="PANTHER" id="PTHR30483:SF37">
    <property type="entry name" value="ABC TRANSPORTER SUBSTRATE-BINDING PROTEIN"/>
    <property type="match status" value="1"/>
</dbReference>
<dbReference type="CDD" id="cd06330">
    <property type="entry name" value="PBP1_As_SBP-like"/>
    <property type="match status" value="1"/>
</dbReference>
<dbReference type="SUPFAM" id="SSF53822">
    <property type="entry name" value="Periplasmic binding protein-like I"/>
    <property type="match status" value="1"/>
</dbReference>
<dbReference type="InterPro" id="IPR028081">
    <property type="entry name" value="Leu-bd"/>
</dbReference>
<keyword evidence="2" id="KW-0732">Signal</keyword>
<protein>
    <submittedName>
        <fullName evidence="4">ABC transporter substrate-binding protein</fullName>
    </submittedName>
</protein>
<dbReference type="EMBL" id="JAWIIV010000002">
    <property type="protein sequence ID" value="MEC4718328.1"/>
    <property type="molecule type" value="Genomic_DNA"/>
</dbReference>
<comment type="caution">
    <text evidence="4">The sequence shown here is derived from an EMBL/GenBank/DDBJ whole genome shotgun (WGS) entry which is preliminary data.</text>
</comment>
<dbReference type="Pfam" id="PF13458">
    <property type="entry name" value="Peripla_BP_6"/>
    <property type="match status" value="1"/>
</dbReference>
<sequence>MSRSIISTKRRQILKTLGAGGALSATGLLSIPAYAKNKPLRIGILAPRTGVAATIGECGIRAVEWGVARLNAQGGIGGRKVELVIQEETSPKETIDRYRKLILQDQVDTIHGVMSSGVSLALAPLAEQSKTVTMLWDGTTQDGVKEMVPYPKYLFKSAGNEVDAVMASLQAVKLYGGQIKNIAGVNVDYTYGRTTWTTFLAILKKFGIEPNIVSEQWVKIGTMDLTSNIAVLKAAKPDLIFSSMFFADLPIFMQQAHNAGLTENAKFVLPVGGVQQTALKKQFTPEGLILGHSTFYFDDKEGSQLQKEFVKWYVDKYKEHPHFEAERAYFCLAMYKAGVEKALSAKPNAWPSSSEVAQAIPGNKVESLGGIGYMRPDHIPNQTFYQGLSTHKNDYDFVTLGSVNKMSAEIIQKPAELEYWDWLDKADFKVEVGRPKGSFVQKKG</sequence>
<dbReference type="RefSeq" id="WP_326505077.1">
    <property type="nucleotide sequence ID" value="NZ_JAWIIV010000002.1"/>
</dbReference>
<comment type="similarity">
    <text evidence="1">Belongs to the leucine-binding protein family.</text>
</comment>
<dbReference type="InterPro" id="IPR028082">
    <property type="entry name" value="Peripla_BP_I"/>
</dbReference>
<evidence type="ECO:0000313" key="4">
    <source>
        <dbReference type="EMBL" id="MEC4718328.1"/>
    </source>
</evidence>
<dbReference type="PANTHER" id="PTHR30483">
    <property type="entry name" value="LEUCINE-SPECIFIC-BINDING PROTEIN"/>
    <property type="match status" value="1"/>
</dbReference>
<evidence type="ECO:0000259" key="3">
    <source>
        <dbReference type="Pfam" id="PF13458"/>
    </source>
</evidence>
<dbReference type="InterPro" id="IPR006311">
    <property type="entry name" value="TAT_signal"/>
</dbReference>
<dbReference type="PROSITE" id="PS51318">
    <property type="entry name" value="TAT"/>
    <property type="match status" value="1"/>
</dbReference>
<reference evidence="4 5" key="1">
    <citation type="submission" date="2023-10" db="EMBL/GenBank/DDBJ databases">
        <title>Noviherbaspirillum sp. CPCC 100848 genome assembly.</title>
        <authorList>
            <person name="Li X.Y."/>
            <person name="Fang X.M."/>
        </authorList>
    </citation>
    <scope>NUCLEOTIDE SEQUENCE [LARGE SCALE GENOMIC DNA]</scope>
    <source>
        <strain evidence="4 5">CPCC 100848</strain>
    </source>
</reference>
<dbReference type="Gene3D" id="3.40.50.2300">
    <property type="match status" value="2"/>
</dbReference>
<evidence type="ECO:0000313" key="5">
    <source>
        <dbReference type="Proteomes" id="UP001352263"/>
    </source>
</evidence>
<feature type="domain" description="Leucine-binding protein" evidence="3">
    <location>
        <begin position="39"/>
        <end position="385"/>
    </location>
</feature>
<evidence type="ECO:0000256" key="2">
    <source>
        <dbReference type="ARBA" id="ARBA00022729"/>
    </source>
</evidence>
<accession>A0ABU6J3W3</accession>
<dbReference type="InterPro" id="IPR051010">
    <property type="entry name" value="BCAA_transport"/>
</dbReference>